<protein>
    <submittedName>
        <fullName evidence="2">Uncharacterized protein</fullName>
    </submittedName>
</protein>
<gene>
    <name evidence="2" type="ORF">SDC9_129591</name>
</gene>
<evidence type="ECO:0000313" key="2">
    <source>
        <dbReference type="EMBL" id="MPM82530.1"/>
    </source>
</evidence>
<dbReference type="EMBL" id="VSSQ01031586">
    <property type="protein sequence ID" value="MPM82530.1"/>
    <property type="molecule type" value="Genomic_DNA"/>
</dbReference>
<feature type="region of interest" description="Disordered" evidence="1">
    <location>
        <begin position="1"/>
        <end position="20"/>
    </location>
</feature>
<accession>A0A645CZ93</accession>
<evidence type="ECO:0000256" key="1">
    <source>
        <dbReference type="SAM" id="MobiDB-lite"/>
    </source>
</evidence>
<organism evidence="2">
    <name type="scientific">bioreactor metagenome</name>
    <dbReference type="NCBI Taxonomy" id="1076179"/>
    <lineage>
        <taxon>unclassified sequences</taxon>
        <taxon>metagenomes</taxon>
        <taxon>ecological metagenomes</taxon>
    </lineage>
</organism>
<comment type="caution">
    <text evidence="2">The sequence shown here is derived from an EMBL/GenBank/DDBJ whole genome shotgun (WGS) entry which is preliminary data.</text>
</comment>
<name>A0A645CZ93_9ZZZZ</name>
<sequence length="54" mass="5666">MAGDGIQPAQAGRLQPNAQAQGKLAGAGTLEGIRVIQSDQKTHLVLLQIIEVIF</sequence>
<reference evidence="2" key="1">
    <citation type="submission" date="2019-08" db="EMBL/GenBank/DDBJ databases">
        <authorList>
            <person name="Kucharzyk K."/>
            <person name="Murdoch R.W."/>
            <person name="Higgins S."/>
            <person name="Loffler F."/>
        </authorList>
    </citation>
    <scope>NUCLEOTIDE SEQUENCE</scope>
</reference>
<dbReference type="AlphaFoldDB" id="A0A645CZ93"/>
<proteinExistence type="predicted"/>